<evidence type="ECO:0000313" key="1">
    <source>
        <dbReference type="EMBL" id="SFG11068.1"/>
    </source>
</evidence>
<dbReference type="AlphaFoldDB" id="A0A1I2P4Q5"/>
<protein>
    <submittedName>
        <fullName evidence="1">Uncharacterized protein</fullName>
    </submittedName>
</protein>
<organism evidence="1 2">
    <name type="scientific">Algoriphagus hitonicola</name>
    <dbReference type="NCBI Taxonomy" id="435880"/>
    <lineage>
        <taxon>Bacteria</taxon>
        <taxon>Pseudomonadati</taxon>
        <taxon>Bacteroidota</taxon>
        <taxon>Cytophagia</taxon>
        <taxon>Cytophagales</taxon>
        <taxon>Cyclobacteriaceae</taxon>
        <taxon>Algoriphagus</taxon>
    </lineage>
</organism>
<accession>A0A1I2P4Q5</accession>
<name>A0A1I2P4Q5_9BACT</name>
<keyword evidence="2" id="KW-1185">Reference proteome</keyword>
<evidence type="ECO:0000313" key="2">
    <source>
        <dbReference type="Proteomes" id="UP000199642"/>
    </source>
</evidence>
<dbReference type="Proteomes" id="UP000199642">
    <property type="component" value="Unassembled WGS sequence"/>
</dbReference>
<gene>
    <name evidence="1" type="ORF">SAMN04487988_101444</name>
</gene>
<dbReference type="EMBL" id="FOPC01000001">
    <property type="protein sequence ID" value="SFG11068.1"/>
    <property type="molecule type" value="Genomic_DNA"/>
</dbReference>
<reference evidence="2" key="1">
    <citation type="submission" date="2016-10" db="EMBL/GenBank/DDBJ databases">
        <authorList>
            <person name="Varghese N."/>
            <person name="Submissions S."/>
        </authorList>
    </citation>
    <scope>NUCLEOTIDE SEQUENCE [LARGE SCALE GENOMIC DNA]</scope>
    <source>
        <strain evidence="2">DSM 19315</strain>
    </source>
</reference>
<sequence>MKKLTSKTVPPNIRILKYPDITIAKNYPTVGPTGKKKMNVNGLACSIEMYFGVDVLTRNNELIPIQWKGFEEKEKKYQGEIADKNYVQETFRKKLRKTEVTEIEDLNKLLNGIFNAYK</sequence>
<proteinExistence type="predicted"/>
<dbReference type="STRING" id="435880.SAMN04487988_101444"/>